<dbReference type="AlphaFoldDB" id="A0AAN8JMP7"/>
<sequence length="376" mass="41687">MEEGECPSLLSSTDLHTLSTPNRSIGSIVQVLCQNVTVAVMKCLTEQQWNGTKPTCLTETTPVTKTTLERSNEEEMKVETIIIIVWVLGGILLFALLILLTVIVTARRKGGLRRQAERRTSVFTVAAESRRGGGDNPAFTRENEGVNWSLHRNSERLPPSYREAMLDRPPRLEVPRGQQVTTSGASQDDNSRRYAQEYPSCFWEEEPPPPYSLFADDRHRHASDRAVNIDRTRNTRLTTVQSPHAARRVAIHSTSSTNRATVTGDTSSGPLSSSPIQTRATAQIHQQPSSASQPQHPTVSQPQSAARAPTSSRADSSRRQITVYRRDRPPASPQIVRSNSSNNSSNNNTSSVTTQQYRCGRIEASAPLARLEIEYF</sequence>
<accession>A0AAN8JMP7</accession>
<keyword evidence="2" id="KW-0812">Transmembrane</keyword>
<keyword evidence="2" id="KW-0472">Membrane</keyword>
<feature type="compositionally biased region" description="Polar residues" evidence="1">
    <location>
        <begin position="252"/>
        <end position="281"/>
    </location>
</feature>
<feature type="compositionally biased region" description="Polar residues" evidence="1">
    <location>
        <begin position="178"/>
        <end position="188"/>
    </location>
</feature>
<organism evidence="3 4">
    <name type="scientific">Patella caerulea</name>
    <name type="common">Rayed Mediterranean limpet</name>
    <dbReference type="NCBI Taxonomy" id="87958"/>
    <lineage>
        <taxon>Eukaryota</taxon>
        <taxon>Metazoa</taxon>
        <taxon>Spiralia</taxon>
        <taxon>Lophotrochozoa</taxon>
        <taxon>Mollusca</taxon>
        <taxon>Gastropoda</taxon>
        <taxon>Patellogastropoda</taxon>
        <taxon>Patelloidea</taxon>
        <taxon>Patellidae</taxon>
        <taxon>Patella</taxon>
    </lineage>
</organism>
<feature type="region of interest" description="Disordered" evidence="1">
    <location>
        <begin position="167"/>
        <end position="192"/>
    </location>
</feature>
<evidence type="ECO:0008006" key="5">
    <source>
        <dbReference type="Google" id="ProtNLM"/>
    </source>
</evidence>
<keyword evidence="4" id="KW-1185">Reference proteome</keyword>
<evidence type="ECO:0000256" key="1">
    <source>
        <dbReference type="SAM" id="MobiDB-lite"/>
    </source>
</evidence>
<feature type="region of interest" description="Disordered" evidence="1">
    <location>
        <begin position="224"/>
        <end position="356"/>
    </location>
</feature>
<feature type="compositionally biased region" description="Low complexity" evidence="1">
    <location>
        <begin position="338"/>
        <end position="351"/>
    </location>
</feature>
<protein>
    <recommendedName>
        <fullName evidence="5">Sushi domain-containing protein</fullName>
    </recommendedName>
</protein>
<evidence type="ECO:0000313" key="3">
    <source>
        <dbReference type="EMBL" id="KAK6178404.1"/>
    </source>
</evidence>
<name>A0AAN8JMP7_PATCE</name>
<gene>
    <name evidence="3" type="ORF">SNE40_013198</name>
</gene>
<dbReference type="Proteomes" id="UP001347796">
    <property type="component" value="Unassembled WGS sequence"/>
</dbReference>
<evidence type="ECO:0000313" key="4">
    <source>
        <dbReference type="Proteomes" id="UP001347796"/>
    </source>
</evidence>
<feature type="compositionally biased region" description="Low complexity" evidence="1">
    <location>
        <begin position="282"/>
        <end position="297"/>
    </location>
</feature>
<evidence type="ECO:0000256" key="2">
    <source>
        <dbReference type="SAM" id="Phobius"/>
    </source>
</evidence>
<comment type="caution">
    <text evidence="3">The sequence shown here is derived from an EMBL/GenBank/DDBJ whole genome shotgun (WGS) entry which is preliminary data.</text>
</comment>
<dbReference type="EMBL" id="JAZGQO010000009">
    <property type="protein sequence ID" value="KAK6178404.1"/>
    <property type="molecule type" value="Genomic_DNA"/>
</dbReference>
<feature type="transmembrane region" description="Helical" evidence="2">
    <location>
        <begin position="81"/>
        <end position="104"/>
    </location>
</feature>
<keyword evidence="2" id="KW-1133">Transmembrane helix</keyword>
<feature type="compositionally biased region" description="Basic and acidic residues" evidence="1">
    <location>
        <begin position="224"/>
        <end position="233"/>
    </location>
</feature>
<proteinExistence type="predicted"/>
<feature type="compositionally biased region" description="Polar residues" evidence="1">
    <location>
        <begin position="298"/>
        <end position="314"/>
    </location>
</feature>
<reference evidence="3 4" key="1">
    <citation type="submission" date="2024-01" db="EMBL/GenBank/DDBJ databases">
        <title>The genome of the rayed Mediterranean limpet Patella caerulea (Linnaeus, 1758).</title>
        <authorList>
            <person name="Anh-Thu Weber A."/>
            <person name="Halstead-Nussloch G."/>
        </authorList>
    </citation>
    <scope>NUCLEOTIDE SEQUENCE [LARGE SCALE GENOMIC DNA]</scope>
    <source>
        <strain evidence="3">AATW-2023a</strain>
        <tissue evidence="3">Whole specimen</tissue>
    </source>
</reference>